<sequence length="255" mass="27037">MTGDVETKRPDKQAPETAGSATWRRFIPIAVVAAALILAYSFGLQDYLSFKALADQRDSLRAFVENNFVTAIAIYATVYVLATAISFPAASALTVFGGFLFGWLVGGIVTAFAATTGAVSIFLTAKTAFGDVLRKRAGPFIAKLAAGFDRDALSYMFALRLAPVVPFFVTNIAPAIFGVPLRTYLIATFFGILPGTFAYSWLGQGLDSVIVAAAASGRDVALGDLVTPDITAAFALLALVAIIPPLVRRLRRRSA</sequence>
<proteinExistence type="inferred from homology"/>
<evidence type="ECO:0000313" key="9">
    <source>
        <dbReference type="Proteomes" id="UP001430804"/>
    </source>
</evidence>
<evidence type="ECO:0000256" key="4">
    <source>
        <dbReference type="ARBA" id="ARBA00022989"/>
    </source>
</evidence>
<feature type="domain" description="VTT" evidence="7">
    <location>
        <begin position="90"/>
        <end position="204"/>
    </location>
</feature>
<dbReference type="PANTHER" id="PTHR12677">
    <property type="entry name" value="GOLGI APPARATUS MEMBRANE PROTEIN TVP38-RELATED"/>
    <property type="match status" value="1"/>
</dbReference>
<name>A0ABS6WP76_9HYPH</name>
<evidence type="ECO:0000256" key="2">
    <source>
        <dbReference type="ARBA" id="ARBA00022475"/>
    </source>
</evidence>
<keyword evidence="4 6" id="KW-1133">Transmembrane helix</keyword>
<dbReference type="InterPro" id="IPR032816">
    <property type="entry name" value="VTT_dom"/>
</dbReference>
<feature type="transmembrane region" description="Helical" evidence="6">
    <location>
        <begin position="68"/>
        <end position="87"/>
    </location>
</feature>
<evidence type="ECO:0000259" key="7">
    <source>
        <dbReference type="Pfam" id="PF09335"/>
    </source>
</evidence>
<feature type="transmembrane region" description="Helical" evidence="6">
    <location>
        <begin position="157"/>
        <end position="177"/>
    </location>
</feature>
<comment type="similarity">
    <text evidence="6">Belongs to the TVP38/TMEM64 family.</text>
</comment>
<keyword evidence="9" id="KW-1185">Reference proteome</keyword>
<dbReference type="Pfam" id="PF09335">
    <property type="entry name" value="VTT_dom"/>
    <property type="match status" value="1"/>
</dbReference>
<feature type="transmembrane region" description="Helical" evidence="6">
    <location>
        <begin position="26"/>
        <end position="48"/>
    </location>
</feature>
<evidence type="ECO:0000256" key="1">
    <source>
        <dbReference type="ARBA" id="ARBA00004651"/>
    </source>
</evidence>
<keyword evidence="2 6" id="KW-1003">Cell membrane</keyword>
<comment type="caution">
    <text evidence="8">The sequence shown here is derived from an EMBL/GenBank/DDBJ whole genome shotgun (WGS) entry which is preliminary data.</text>
</comment>
<dbReference type="PANTHER" id="PTHR12677:SF59">
    <property type="entry name" value="GOLGI APPARATUS MEMBRANE PROTEIN TVP38-RELATED"/>
    <property type="match status" value="1"/>
</dbReference>
<dbReference type="EMBL" id="JAHWQX010000002">
    <property type="protein sequence ID" value="MBW3097565.1"/>
    <property type="molecule type" value="Genomic_DNA"/>
</dbReference>
<evidence type="ECO:0000256" key="6">
    <source>
        <dbReference type="RuleBase" id="RU366058"/>
    </source>
</evidence>
<feature type="transmembrane region" description="Helical" evidence="6">
    <location>
        <begin position="230"/>
        <end position="247"/>
    </location>
</feature>
<dbReference type="InterPro" id="IPR015414">
    <property type="entry name" value="TMEM64"/>
</dbReference>
<reference evidence="8" key="1">
    <citation type="submission" date="2021-07" db="EMBL/GenBank/DDBJ databases">
        <title>Pseudohoeflea marina sp. nov. a polyhydroxyalcanoate-producing bacterium.</title>
        <authorList>
            <person name="Zheng W."/>
            <person name="Yu S."/>
            <person name="Huang Y."/>
        </authorList>
    </citation>
    <scope>NUCLEOTIDE SEQUENCE</scope>
    <source>
        <strain evidence="8">DP4N28-3</strain>
    </source>
</reference>
<keyword evidence="3 6" id="KW-0812">Transmembrane</keyword>
<evidence type="ECO:0000256" key="3">
    <source>
        <dbReference type="ARBA" id="ARBA00022692"/>
    </source>
</evidence>
<keyword evidence="5 6" id="KW-0472">Membrane</keyword>
<protein>
    <recommendedName>
        <fullName evidence="6">TVP38/TMEM64 family membrane protein</fullName>
    </recommendedName>
</protein>
<evidence type="ECO:0000256" key="5">
    <source>
        <dbReference type="ARBA" id="ARBA00023136"/>
    </source>
</evidence>
<dbReference type="Proteomes" id="UP001430804">
    <property type="component" value="Unassembled WGS sequence"/>
</dbReference>
<organism evidence="8 9">
    <name type="scientific">Pseudohoeflea coraliihabitans</name>
    <dbReference type="NCBI Taxonomy" id="2860393"/>
    <lineage>
        <taxon>Bacteria</taxon>
        <taxon>Pseudomonadati</taxon>
        <taxon>Pseudomonadota</taxon>
        <taxon>Alphaproteobacteria</taxon>
        <taxon>Hyphomicrobiales</taxon>
        <taxon>Rhizobiaceae</taxon>
        <taxon>Pseudohoeflea</taxon>
    </lineage>
</organism>
<evidence type="ECO:0000313" key="8">
    <source>
        <dbReference type="EMBL" id="MBW3097565.1"/>
    </source>
</evidence>
<feature type="transmembrane region" description="Helical" evidence="6">
    <location>
        <begin position="99"/>
        <end position="123"/>
    </location>
</feature>
<gene>
    <name evidence="8" type="ORF">KY465_09765</name>
</gene>
<feature type="transmembrane region" description="Helical" evidence="6">
    <location>
        <begin position="184"/>
        <end position="202"/>
    </location>
</feature>
<comment type="subcellular location">
    <subcellularLocation>
        <location evidence="1 6">Cell membrane</location>
        <topology evidence="1 6">Multi-pass membrane protein</topology>
    </subcellularLocation>
</comment>
<accession>A0ABS6WP76</accession>